<keyword evidence="3" id="KW-1185">Reference proteome</keyword>
<dbReference type="KEGG" id="dpl:KGM_207474A"/>
<evidence type="ECO:0000313" key="3">
    <source>
        <dbReference type="Proteomes" id="UP000007151"/>
    </source>
</evidence>
<reference evidence="2 3" key="1">
    <citation type="journal article" date="2011" name="Cell">
        <title>The monarch butterfly genome yields insights into long-distance migration.</title>
        <authorList>
            <person name="Zhan S."/>
            <person name="Merlin C."/>
            <person name="Boore J.L."/>
            <person name="Reppert S.M."/>
        </authorList>
    </citation>
    <scope>NUCLEOTIDE SEQUENCE [LARGE SCALE GENOMIC DNA]</scope>
    <source>
        <strain evidence="2">F-2</strain>
    </source>
</reference>
<proteinExistence type="predicted"/>
<dbReference type="STRING" id="278856.A0A212F5N9"/>
<sequence>MPTTRKKVIKTVYKDEEDSNEGGDFSDSGSDAVITEQSSSEEDGDEKSHHSSDDDFISKKPKSKGRNQDSKVRKKKTKFTKTFLERISKQESDEQVEAPPISVKDLTEADKLLPSFLNLSES</sequence>
<evidence type="ECO:0000256" key="1">
    <source>
        <dbReference type="SAM" id="MobiDB-lite"/>
    </source>
</evidence>
<name>A0A212F5N9_DANPL</name>
<dbReference type="AlphaFoldDB" id="A0A212F5N9"/>
<dbReference type="Proteomes" id="UP000007151">
    <property type="component" value="Unassembled WGS sequence"/>
</dbReference>
<dbReference type="EMBL" id="AGBW02010158">
    <property type="protein sequence ID" value="OWR49055.1"/>
    <property type="molecule type" value="Genomic_DNA"/>
</dbReference>
<evidence type="ECO:0000313" key="2">
    <source>
        <dbReference type="EMBL" id="OWR49055.1"/>
    </source>
</evidence>
<feature type="region of interest" description="Disordered" evidence="1">
    <location>
        <begin position="1"/>
        <end position="77"/>
    </location>
</feature>
<accession>A0A212F5N9</accession>
<feature type="non-terminal residue" evidence="2">
    <location>
        <position position="122"/>
    </location>
</feature>
<dbReference type="InParanoid" id="A0A212F5N9"/>
<comment type="caution">
    <text evidence="2">The sequence shown here is derived from an EMBL/GenBank/DDBJ whole genome shotgun (WGS) entry which is preliminary data.</text>
</comment>
<feature type="compositionally biased region" description="Basic and acidic residues" evidence="1">
    <location>
        <begin position="46"/>
        <end position="58"/>
    </location>
</feature>
<organism evidence="2 3">
    <name type="scientific">Danaus plexippus plexippus</name>
    <dbReference type="NCBI Taxonomy" id="278856"/>
    <lineage>
        <taxon>Eukaryota</taxon>
        <taxon>Metazoa</taxon>
        <taxon>Ecdysozoa</taxon>
        <taxon>Arthropoda</taxon>
        <taxon>Hexapoda</taxon>
        <taxon>Insecta</taxon>
        <taxon>Pterygota</taxon>
        <taxon>Neoptera</taxon>
        <taxon>Endopterygota</taxon>
        <taxon>Lepidoptera</taxon>
        <taxon>Glossata</taxon>
        <taxon>Ditrysia</taxon>
        <taxon>Papilionoidea</taxon>
        <taxon>Nymphalidae</taxon>
        <taxon>Danainae</taxon>
        <taxon>Danaini</taxon>
        <taxon>Danaina</taxon>
        <taxon>Danaus</taxon>
        <taxon>Danaus</taxon>
    </lineage>
</organism>
<protein>
    <submittedName>
        <fullName evidence="2">Nucleotide excision repair protein</fullName>
    </submittedName>
</protein>
<gene>
    <name evidence="2" type="ORF">KGM_207474A</name>
</gene>